<feature type="transmembrane region" description="Helical" evidence="7">
    <location>
        <begin position="297"/>
        <end position="316"/>
    </location>
</feature>
<evidence type="ECO:0000256" key="1">
    <source>
        <dbReference type="ARBA" id="ARBA00000085"/>
    </source>
</evidence>
<name>A0A848G3Y9_9RHOO</name>
<dbReference type="Gene3D" id="1.20.5.1930">
    <property type="match status" value="1"/>
</dbReference>
<feature type="transmembrane region" description="Helical" evidence="7">
    <location>
        <begin position="239"/>
        <end position="261"/>
    </location>
</feature>
<sequence>MLRLRLAPPRWSPQLLLAGLLLLVILALRNPADSTELTRLDQAEATLAPDGRPVETRLVSLRHRWEKDFPGLGGRAHYRLRLPPAPADEPMAVQLDHSGSQLEARLNGQLLERVGTPGDSRTDALKGSHVLRLPAPLLQAGPDNLLEIDTTMQPLRAAGLGAVHYGPLSDIDARHTRDELWSRDLPRIYAVSLALIGTLSLALWHRQADPLYGSFSIAALSGFVRVYDQTLILTPLPWPAWGAVVAVCYSLHLCFVAQFVLQALGKPPPWLVRGIHSLLLTVLVLIAASFGLGQPQLWTGALGLLMVVGLACYGHVLHQLQQTSSPIARLLSIAGAAAIACGGHDLIQVRMGIGSGAPYPLMPHAVFFFVLILSGIVVDRYGRSIAAVHDLNASLASRIGERERQLTEALATLHREREAQALAEERQRIMRELHDGIGSQLVGLLNLLDRKVTDLPTLSEHVRVALDEMRIAVDSLQPLDHDLTALLANLRYRLQPRLAAAGLKVAWDVPHLPSHTQLTPQSALHLQRILLEAFTNILKHAQASTISLHADVGGYPEAIRISVEDDGIGRPGHEGPGASHGLGTHNMRTRAMMIGAHLDICQRPGGGTRILIEWPISTSTPAPTSSTAPQSVPPQI</sequence>
<keyword evidence="7" id="KW-1133">Transmembrane helix</keyword>
<feature type="transmembrane region" description="Helical" evidence="7">
    <location>
        <begin position="328"/>
        <end position="347"/>
    </location>
</feature>
<keyword evidence="7" id="KW-0812">Transmembrane</keyword>
<dbReference type="InterPro" id="IPR036890">
    <property type="entry name" value="HATPase_C_sf"/>
</dbReference>
<dbReference type="InterPro" id="IPR003594">
    <property type="entry name" value="HATPase_dom"/>
</dbReference>
<accession>A0A848G3Y9</accession>
<dbReference type="Proteomes" id="UP000580043">
    <property type="component" value="Unassembled WGS sequence"/>
</dbReference>
<dbReference type="InterPro" id="IPR050482">
    <property type="entry name" value="Sensor_HK_TwoCompSys"/>
</dbReference>
<evidence type="ECO:0000256" key="5">
    <source>
        <dbReference type="ARBA" id="ARBA00023012"/>
    </source>
</evidence>
<dbReference type="Gene3D" id="3.30.565.10">
    <property type="entry name" value="Histidine kinase-like ATPase, C-terminal domain"/>
    <property type="match status" value="1"/>
</dbReference>
<evidence type="ECO:0000256" key="7">
    <source>
        <dbReference type="SAM" id="Phobius"/>
    </source>
</evidence>
<dbReference type="EMBL" id="JABBGA010000006">
    <property type="protein sequence ID" value="NML25932.1"/>
    <property type="molecule type" value="Genomic_DNA"/>
</dbReference>
<feature type="transmembrane region" description="Helical" evidence="7">
    <location>
        <begin position="187"/>
        <end position="204"/>
    </location>
</feature>
<evidence type="ECO:0000313" key="10">
    <source>
        <dbReference type="Proteomes" id="UP000580043"/>
    </source>
</evidence>
<dbReference type="GO" id="GO:0004673">
    <property type="term" value="F:protein histidine kinase activity"/>
    <property type="evidence" value="ECO:0007669"/>
    <property type="project" value="UniProtKB-EC"/>
</dbReference>
<dbReference type="PROSITE" id="PS50109">
    <property type="entry name" value="HIS_KIN"/>
    <property type="match status" value="1"/>
</dbReference>
<feature type="domain" description="Histidine kinase" evidence="8">
    <location>
        <begin position="386"/>
        <end position="618"/>
    </location>
</feature>
<keyword evidence="4 9" id="KW-0418">Kinase</keyword>
<keyword evidence="5" id="KW-0902">Two-component regulatory system</keyword>
<proteinExistence type="predicted"/>
<evidence type="ECO:0000259" key="8">
    <source>
        <dbReference type="PROSITE" id="PS50109"/>
    </source>
</evidence>
<dbReference type="GO" id="GO:0000160">
    <property type="term" value="P:phosphorelay signal transduction system"/>
    <property type="evidence" value="ECO:0007669"/>
    <property type="project" value="UniProtKB-KW"/>
</dbReference>
<dbReference type="AlphaFoldDB" id="A0A848G3Y9"/>
<evidence type="ECO:0000313" key="9">
    <source>
        <dbReference type="EMBL" id="NML25932.1"/>
    </source>
</evidence>
<dbReference type="EC" id="2.7.13.3" evidence="2"/>
<feature type="region of interest" description="Disordered" evidence="6">
    <location>
        <begin position="617"/>
        <end position="636"/>
    </location>
</feature>
<dbReference type="SMART" id="SM00387">
    <property type="entry name" value="HATPase_c"/>
    <property type="match status" value="1"/>
</dbReference>
<dbReference type="PANTHER" id="PTHR24421">
    <property type="entry name" value="NITRATE/NITRITE SENSOR PROTEIN NARX-RELATED"/>
    <property type="match status" value="1"/>
</dbReference>
<keyword evidence="3" id="KW-0808">Transferase</keyword>
<comment type="catalytic activity">
    <reaction evidence="1">
        <text>ATP + protein L-histidine = ADP + protein N-phospho-L-histidine.</text>
        <dbReference type="EC" id="2.7.13.3"/>
    </reaction>
</comment>
<dbReference type="Pfam" id="PF02518">
    <property type="entry name" value="HATPase_c"/>
    <property type="match status" value="1"/>
</dbReference>
<protein>
    <recommendedName>
        <fullName evidence="2">histidine kinase</fullName>
        <ecNumber evidence="2">2.7.13.3</ecNumber>
    </recommendedName>
</protein>
<dbReference type="RefSeq" id="WP_169145485.1">
    <property type="nucleotide sequence ID" value="NZ_JABBGA010000006.1"/>
</dbReference>
<feature type="transmembrane region" description="Helical" evidence="7">
    <location>
        <begin position="270"/>
        <end position="291"/>
    </location>
</feature>
<keyword evidence="7" id="KW-0472">Membrane</keyword>
<dbReference type="SUPFAM" id="SSF55874">
    <property type="entry name" value="ATPase domain of HSP90 chaperone/DNA topoisomerase II/histidine kinase"/>
    <property type="match status" value="1"/>
</dbReference>
<dbReference type="CDD" id="cd16917">
    <property type="entry name" value="HATPase_UhpB-NarQ-NarX-like"/>
    <property type="match status" value="1"/>
</dbReference>
<feature type="transmembrane region" description="Helical" evidence="7">
    <location>
        <begin position="359"/>
        <end position="378"/>
    </location>
</feature>
<gene>
    <name evidence="9" type="ORF">HHL15_09280</name>
</gene>
<dbReference type="InterPro" id="IPR005467">
    <property type="entry name" value="His_kinase_dom"/>
</dbReference>
<evidence type="ECO:0000256" key="2">
    <source>
        <dbReference type="ARBA" id="ARBA00012438"/>
    </source>
</evidence>
<organism evidence="9 10">
    <name type="scientific">Zoogloea dura</name>
    <dbReference type="NCBI Taxonomy" id="2728840"/>
    <lineage>
        <taxon>Bacteria</taxon>
        <taxon>Pseudomonadati</taxon>
        <taxon>Pseudomonadota</taxon>
        <taxon>Betaproteobacteria</taxon>
        <taxon>Rhodocyclales</taxon>
        <taxon>Zoogloeaceae</taxon>
        <taxon>Zoogloea</taxon>
    </lineage>
</organism>
<keyword evidence="10" id="KW-1185">Reference proteome</keyword>
<evidence type="ECO:0000256" key="3">
    <source>
        <dbReference type="ARBA" id="ARBA00022679"/>
    </source>
</evidence>
<evidence type="ECO:0000256" key="4">
    <source>
        <dbReference type="ARBA" id="ARBA00022777"/>
    </source>
</evidence>
<reference evidence="9 10" key="1">
    <citation type="submission" date="2020-04" db="EMBL/GenBank/DDBJ databases">
        <title>Zoogloea sp. G-4-1-14 isolated from soil.</title>
        <authorList>
            <person name="Dahal R.H."/>
        </authorList>
    </citation>
    <scope>NUCLEOTIDE SEQUENCE [LARGE SCALE GENOMIC DNA]</scope>
    <source>
        <strain evidence="9 10">G-4-1-14</strain>
    </source>
</reference>
<dbReference type="PANTHER" id="PTHR24421:SF10">
    <property type="entry name" value="NITRATE_NITRITE SENSOR PROTEIN NARQ"/>
    <property type="match status" value="1"/>
</dbReference>
<evidence type="ECO:0000256" key="6">
    <source>
        <dbReference type="SAM" id="MobiDB-lite"/>
    </source>
</evidence>
<comment type="caution">
    <text evidence="9">The sequence shown here is derived from an EMBL/GenBank/DDBJ whole genome shotgun (WGS) entry which is preliminary data.</text>
</comment>
<feature type="compositionally biased region" description="Low complexity" evidence="6">
    <location>
        <begin position="617"/>
        <end position="630"/>
    </location>
</feature>